<gene>
    <name evidence="1" type="ORF">MARPO_0150s0013</name>
</gene>
<reference evidence="2" key="1">
    <citation type="journal article" date="2017" name="Cell">
        <title>Insights into land plant evolution garnered from the Marchantia polymorpha genome.</title>
        <authorList>
            <person name="Bowman J.L."/>
            <person name="Kohchi T."/>
            <person name="Yamato K.T."/>
            <person name="Jenkins J."/>
            <person name="Shu S."/>
            <person name="Ishizaki K."/>
            <person name="Yamaoka S."/>
            <person name="Nishihama R."/>
            <person name="Nakamura Y."/>
            <person name="Berger F."/>
            <person name="Adam C."/>
            <person name="Aki S.S."/>
            <person name="Althoff F."/>
            <person name="Araki T."/>
            <person name="Arteaga-Vazquez M.A."/>
            <person name="Balasubrmanian S."/>
            <person name="Barry K."/>
            <person name="Bauer D."/>
            <person name="Boehm C.R."/>
            <person name="Briginshaw L."/>
            <person name="Caballero-Perez J."/>
            <person name="Catarino B."/>
            <person name="Chen F."/>
            <person name="Chiyoda S."/>
            <person name="Chovatia M."/>
            <person name="Davies K.M."/>
            <person name="Delmans M."/>
            <person name="Demura T."/>
            <person name="Dierschke T."/>
            <person name="Dolan L."/>
            <person name="Dorantes-Acosta A.E."/>
            <person name="Eklund D.M."/>
            <person name="Florent S.N."/>
            <person name="Flores-Sandoval E."/>
            <person name="Fujiyama A."/>
            <person name="Fukuzawa H."/>
            <person name="Galik B."/>
            <person name="Grimanelli D."/>
            <person name="Grimwood J."/>
            <person name="Grossniklaus U."/>
            <person name="Hamada T."/>
            <person name="Haseloff J."/>
            <person name="Hetherington A.J."/>
            <person name="Higo A."/>
            <person name="Hirakawa Y."/>
            <person name="Hundley H.N."/>
            <person name="Ikeda Y."/>
            <person name="Inoue K."/>
            <person name="Inoue S.I."/>
            <person name="Ishida S."/>
            <person name="Jia Q."/>
            <person name="Kakita M."/>
            <person name="Kanazawa T."/>
            <person name="Kawai Y."/>
            <person name="Kawashima T."/>
            <person name="Kennedy M."/>
            <person name="Kinose K."/>
            <person name="Kinoshita T."/>
            <person name="Kohara Y."/>
            <person name="Koide E."/>
            <person name="Komatsu K."/>
            <person name="Kopischke S."/>
            <person name="Kubo M."/>
            <person name="Kyozuka J."/>
            <person name="Lagercrantz U."/>
            <person name="Lin S.S."/>
            <person name="Lindquist E."/>
            <person name="Lipzen A.M."/>
            <person name="Lu C.W."/>
            <person name="De Luna E."/>
            <person name="Martienssen R.A."/>
            <person name="Minamino N."/>
            <person name="Mizutani M."/>
            <person name="Mizutani M."/>
            <person name="Mochizuki N."/>
            <person name="Monte I."/>
            <person name="Mosher R."/>
            <person name="Nagasaki H."/>
            <person name="Nakagami H."/>
            <person name="Naramoto S."/>
            <person name="Nishitani K."/>
            <person name="Ohtani M."/>
            <person name="Okamoto T."/>
            <person name="Okumura M."/>
            <person name="Phillips J."/>
            <person name="Pollak B."/>
            <person name="Reinders A."/>
            <person name="Rovekamp M."/>
            <person name="Sano R."/>
            <person name="Sawa S."/>
            <person name="Schmid M.W."/>
            <person name="Shirakawa M."/>
            <person name="Solano R."/>
            <person name="Spunde A."/>
            <person name="Suetsugu N."/>
            <person name="Sugano S."/>
            <person name="Sugiyama A."/>
            <person name="Sun R."/>
            <person name="Suzuki Y."/>
            <person name="Takenaka M."/>
            <person name="Takezawa D."/>
            <person name="Tomogane H."/>
            <person name="Tsuzuki M."/>
            <person name="Ueda T."/>
            <person name="Umeda M."/>
            <person name="Ward J.M."/>
            <person name="Watanabe Y."/>
            <person name="Yazaki K."/>
            <person name="Yokoyama R."/>
            <person name="Yoshitake Y."/>
            <person name="Yotsui I."/>
            <person name="Zachgo S."/>
            <person name="Schmutz J."/>
        </authorList>
    </citation>
    <scope>NUCLEOTIDE SEQUENCE [LARGE SCALE GENOMIC DNA]</scope>
    <source>
        <strain evidence="2">Tak-1</strain>
    </source>
</reference>
<evidence type="ECO:0000313" key="1">
    <source>
        <dbReference type="EMBL" id="PTQ28990.1"/>
    </source>
</evidence>
<name>A0A2R6W562_MARPO</name>
<dbReference type="EMBL" id="KZ772820">
    <property type="protein sequence ID" value="PTQ28990.1"/>
    <property type="molecule type" value="Genomic_DNA"/>
</dbReference>
<protein>
    <submittedName>
        <fullName evidence="1">Uncharacterized protein</fullName>
    </submittedName>
</protein>
<organism evidence="1 2">
    <name type="scientific">Marchantia polymorpha</name>
    <name type="common">Common liverwort</name>
    <name type="synonym">Marchantia aquatica</name>
    <dbReference type="NCBI Taxonomy" id="3197"/>
    <lineage>
        <taxon>Eukaryota</taxon>
        <taxon>Viridiplantae</taxon>
        <taxon>Streptophyta</taxon>
        <taxon>Embryophyta</taxon>
        <taxon>Marchantiophyta</taxon>
        <taxon>Marchantiopsida</taxon>
        <taxon>Marchantiidae</taxon>
        <taxon>Marchantiales</taxon>
        <taxon>Marchantiaceae</taxon>
        <taxon>Marchantia</taxon>
    </lineage>
</organism>
<dbReference type="AlphaFoldDB" id="A0A2R6W562"/>
<keyword evidence="2" id="KW-1185">Reference proteome</keyword>
<evidence type="ECO:0000313" key="2">
    <source>
        <dbReference type="Proteomes" id="UP000244005"/>
    </source>
</evidence>
<proteinExistence type="predicted"/>
<accession>A0A2R6W562</accession>
<sequence>MQDAAVFSVDLPETAPVKTCELSIASEASQSNMLNSVHHIVYARVSNVRNPYSSRVLTIAATSAVCILSYNLLKSIVQCSYSL</sequence>
<dbReference type="Proteomes" id="UP000244005">
    <property type="component" value="Unassembled WGS sequence"/>
</dbReference>